<accession>A0ABW8PVB9</accession>
<dbReference type="PROSITE" id="PS00061">
    <property type="entry name" value="ADH_SHORT"/>
    <property type="match status" value="1"/>
</dbReference>
<dbReference type="PRINTS" id="PR00080">
    <property type="entry name" value="SDRFAMILY"/>
</dbReference>
<dbReference type="Pfam" id="PF13561">
    <property type="entry name" value="adh_short_C2"/>
    <property type="match status" value="1"/>
</dbReference>
<keyword evidence="2" id="KW-0560">Oxidoreductase</keyword>
<dbReference type="InterPro" id="IPR036291">
    <property type="entry name" value="NAD(P)-bd_dom_sf"/>
</dbReference>
<dbReference type="PANTHER" id="PTHR24321:SF8">
    <property type="entry name" value="ESTRADIOL 17-BETA-DEHYDROGENASE 8-RELATED"/>
    <property type="match status" value="1"/>
</dbReference>
<name>A0ABW8PVB9_9GAMM</name>
<dbReference type="SUPFAM" id="SSF51735">
    <property type="entry name" value="NAD(P)-binding Rossmann-fold domains"/>
    <property type="match status" value="1"/>
</dbReference>
<dbReference type="NCBIfam" id="NF005559">
    <property type="entry name" value="PRK07231.1"/>
    <property type="match status" value="1"/>
</dbReference>
<evidence type="ECO:0000256" key="2">
    <source>
        <dbReference type="ARBA" id="ARBA00023002"/>
    </source>
</evidence>
<reference evidence="3 4" key="1">
    <citation type="submission" date="2024-02" db="EMBL/GenBank/DDBJ databases">
        <title>Marinospirillum sp. MEB 164 isolated from Lonar lake sediment.</title>
        <authorList>
            <person name="Joshi A."/>
            <person name="Thite S."/>
        </authorList>
    </citation>
    <scope>NUCLEOTIDE SEQUENCE [LARGE SCALE GENOMIC DNA]</scope>
    <source>
        <strain evidence="3 4">MEB164</strain>
    </source>
</reference>
<sequence>MSQSKSKPVALITGGAQGLGRAISGALLQQGWQVMIADLDGEAGTECLHLFDHLGPVAFEAVDVAQEAQVKALMQTTAERLGQVQLLVNCAGISNPFSGALEDLDLATWQRYIDVNLTGTFLCVKHAAPMLRATRGSIINLASTRALQSEPDTEAYSASKGGVVSLTHALAISLGPEVRVNAISPGWIEVGEWQKSSSRYQPFHSQEDHEQHPVGRIGKPDDVAGLVLWLASDLASFVTGQNFVLDGGMTRKMIYQAD</sequence>
<dbReference type="PANTHER" id="PTHR24321">
    <property type="entry name" value="DEHYDROGENASES, SHORT CHAIN"/>
    <property type="match status" value="1"/>
</dbReference>
<keyword evidence="4" id="KW-1185">Reference proteome</keyword>
<dbReference type="InterPro" id="IPR002347">
    <property type="entry name" value="SDR_fam"/>
</dbReference>
<evidence type="ECO:0000256" key="1">
    <source>
        <dbReference type="ARBA" id="ARBA00006484"/>
    </source>
</evidence>
<comment type="similarity">
    <text evidence="1">Belongs to the short-chain dehydrogenases/reductases (SDR) family.</text>
</comment>
<dbReference type="Gene3D" id="3.40.50.720">
    <property type="entry name" value="NAD(P)-binding Rossmann-like Domain"/>
    <property type="match status" value="1"/>
</dbReference>
<dbReference type="Proteomes" id="UP001621714">
    <property type="component" value="Unassembled WGS sequence"/>
</dbReference>
<comment type="caution">
    <text evidence="3">The sequence shown here is derived from an EMBL/GenBank/DDBJ whole genome shotgun (WGS) entry which is preliminary data.</text>
</comment>
<dbReference type="InterPro" id="IPR020904">
    <property type="entry name" value="Sc_DH/Rdtase_CS"/>
</dbReference>
<protein>
    <submittedName>
        <fullName evidence="3">SDR family oxidoreductase</fullName>
    </submittedName>
</protein>
<evidence type="ECO:0000313" key="4">
    <source>
        <dbReference type="Proteomes" id="UP001621714"/>
    </source>
</evidence>
<gene>
    <name evidence="3" type="ORF">V6U78_04180</name>
</gene>
<organism evidence="3 4">
    <name type="scientific">Marinospirillum alkalitolerans</name>
    <dbReference type="NCBI Taxonomy" id="3123374"/>
    <lineage>
        <taxon>Bacteria</taxon>
        <taxon>Pseudomonadati</taxon>
        <taxon>Pseudomonadota</taxon>
        <taxon>Gammaproteobacteria</taxon>
        <taxon>Oceanospirillales</taxon>
        <taxon>Oceanospirillaceae</taxon>
        <taxon>Marinospirillum</taxon>
    </lineage>
</organism>
<dbReference type="RefSeq" id="WP_405337524.1">
    <property type="nucleotide sequence ID" value="NZ_JBANFI010000002.1"/>
</dbReference>
<dbReference type="PRINTS" id="PR00081">
    <property type="entry name" value="GDHRDH"/>
</dbReference>
<dbReference type="EMBL" id="JBANFI010000002">
    <property type="protein sequence ID" value="MFK7160231.1"/>
    <property type="molecule type" value="Genomic_DNA"/>
</dbReference>
<evidence type="ECO:0000313" key="3">
    <source>
        <dbReference type="EMBL" id="MFK7160231.1"/>
    </source>
</evidence>
<proteinExistence type="inferred from homology"/>